<dbReference type="AlphaFoldDB" id="A0AB37QY61"/>
<sequence>MKYLPLAHIYSSSREFQVMTQHSFALTTEDIEAFQRDGAICLRGVFRDWIGTIADGIERNLAEPGAYASRYVEKDDKPGGFFDDYCNWQRIPEFRAMVEDSPAASVAAAVMRSRSAQFFHDHVLVKEPGAQKATPWHQDIPYYFVEGSQNVSFWIPVDPVRESTLRLLAGSHRWEKGIKPVHWADQSDFYKDAGGYRDAPDPDTDTEQGLQVLEWEMQPGDAVLFDFRTVHGARGNASAQRRRVLSLRWLGDDIRYFERPGRTSPPYPGHAMQTGQRLREDWFPTIHQGA</sequence>
<dbReference type="EMBL" id="RBTW01000305">
    <property type="protein sequence ID" value="RMU15462.1"/>
    <property type="molecule type" value="Genomic_DNA"/>
</dbReference>
<gene>
    <name evidence="1" type="ORF">ALP33_02067</name>
</gene>
<dbReference type="Proteomes" id="UP000271817">
    <property type="component" value="Unassembled WGS sequence"/>
</dbReference>
<reference evidence="1 2" key="1">
    <citation type="submission" date="2018-08" db="EMBL/GenBank/DDBJ databases">
        <title>Recombination of ecologically and evolutionarily significant loci maintains genetic cohesion in the Pseudomonas syringae species complex.</title>
        <authorList>
            <person name="Dillon M."/>
            <person name="Thakur S."/>
            <person name="Almeida R.N.D."/>
            <person name="Weir B.S."/>
            <person name="Guttman D.S."/>
        </authorList>
    </citation>
    <scope>NUCLEOTIDE SEQUENCE [LARGE SCALE GENOMIC DNA]</scope>
    <source>
        <strain evidence="1 2">ICMP 3402</strain>
    </source>
</reference>
<dbReference type="Gene3D" id="2.60.120.620">
    <property type="entry name" value="q2cbj1_9rhob like domain"/>
    <property type="match status" value="1"/>
</dbReference>
<keyword evidence="1" id="KW-0223">Dioxygenase</keyword>
<dbReference type="InterPro" id="IPR008775">
    <property type="entry name" value="Phytyl_CoA_dOase-like"/>
</dbReference>
<proteinExistence type="predicted"/>
<accession>A0AB37QY61</accession>
<evidence type="ECO:0000313" key="2">
    <source>
        <dbReference type="Proteomes" id="UP000271817"/>
    </source>
</evidence>
<dbReference type="SUPFAM" id="SSF51197">
    <property type="entry name" value="Clavaminate synthase-like"/>
    <property type="match status" value="1"/>
</dbReference>
<protein>
    <submittedName>
        <fullName evidence="1">Phytanoyl-CoA dioxygenase</fullName>
    </submittedName>
</protein>
<dbReference type="Pfam" id="PF05721">
    <property type="entry name" value="PhyH"/>
    <property type="match status" value="1"/>
</dbReference>
<dbReference type="PANTHER" id="PTHR20883:SF49">
    <property type="entry name" value="PHYTANOYL-COA DIOXYGENASE"/>
    <property type="match status" value="1"/>
</dbReference>
<comment type="caution">
    <text evidence="1">The sequence shown here is derived from an EMBL/GenBank/DDBJ whole genome shotgun (WGS) entry which is preliminary data.</text>
</comment>
<dbReference type="GO" id="GO:0005506">
    <property type="term" value="F:iron ion binding"/>
    <property type="evidence" value="ECO:0007669"/>
    <property type="project" value="UniProtKB-ARBA"/>
</dbReference>
<dbReference type="PANTHER" id="PTHR20883">
    <property type="entry name" value="PHYTANOYL-COA DIOXYGENASE DOMAIN CONTAINING 1"/>
    <property type="match status" value="1"/>
</dbReference>
<keyword evidence="1" id="KW-0560">Oxidoreductase</keyword>
<dbReference type="GO" id="GO:0016706">
    <property type="term" value="F:2-oxoglutarate-dependent dioxygenase activity"/>
    <property type="evidence" value="ECO:0007669"/>
    <property type="project" value="UniProtKB-ARBA"/>
</dbReference>
<name>A0AB37QY61_PSEAV</name>
<evidence type="ECO:0000313" key="1">
    <source>
        <dbReference type="EMBL" id="RMU15462.1"/>
    </source>
</evidence>
<organism evidence="1 2">
    <name type="scientific">Pseudomonas amygdali pv. lachrymans</name>
    <name type="common">Pseudomonas syringae pv. lachrymans</name>
    <dbReference type="NCBI Taxonomy" id="53707"/>
    <lineage>
        <taxon>Bacteria</taxon>
        <taxon>Pseudomonadati</taxon>
        <taxon>Pseudomonadota</taxon>
        <taxon>Gammaproteobacteria</taxon>
        <taxon>Pseudomonadales</taxon>
        <taxon>Pseudomonadaceae</taxon>
        <taxon>Pseudomonas</taxon>
        <taxon>Pseudomonas amygdali</taxon>
    </lineage>
</organism>